<dbReference type="Proteomes" id="UP000594262">
    <property type="component" value="Unplaced"/>
</dbReference>
<evidence type="ECO:0000313" key="2">
    <source>
        <dbReference type="Proteomes" id="UP000594262"/>
    </source>
</evidence>
<evidence type="ECO:0000313" key="1">
    <source>
        <dbReference type="EnsemblMetazoa" id="CLYHEMP001660.1"/>
    </source>
</evidence>
<reference evidence="1" key="1">
    <citation type="submission" date="2021-01" db="UniProtKB">
        <authorList>
            <consortium name="EnsemblMetazoa"/>
        </authorList>
    </citation>
    <scope>IDENTIFICATION</scope>
</reference>
<organism evidence="1 2">
    <name type="scientific">Clytia hemisphaerica</name>
    <dbReference type="NCBI Taxonomy" id="252671"/>
    <lineage>
        <taxon>Eukaryota</taxon>
        <taxon>Metazoa</taxon>
        <taxon>Cnidaria</taxon>
        <taxon>Hydrozoa</taxon>
        <taxon>Hydroidolina</taxon>
        <taxon>Leptothecata</taxon>
        <taxon>Obeliida</taxon>
        <taxon>Clytiidae</taxon>
        <taxon>Clytia</taxon>
    </lineage>
</organism>
<dbReference type="EnsemblMetazoa" id="CLYHEMT001660.1">
    <property type="protein sequence ID" value="CLYHEMP001660.1"/>
    <property type="gene ID" value="CLYHEMG001660"/>
</dbReference>
<sequence>FGFQLVNMFHLKSTLEYYILSVCSFLDFILSKVLNRRWLQYLTTFFADNWYAQKEDVANSPKYTKYENSMLKSEKSLLQGPNSEHLASYEVARGSWTSWWSKTNQESNCDFRWVRTSVFQIFVDELPFSNKTLKAVTINETLSINFFVPTKEEVLFARRKKKNRYPTQPKQSRISIDSVTKLTRCNPSEKAGEIRVEISATTSRKFGKTKLDDTSALDVPLERGSLDDQEIEQSDRSKVGRKKFSVFLRKGFLCCIRPPSDH</sequence>
<accession>A0A7M5TTG7</accession>
<dbReference type="AlphaFoldDB" id="A0A7M5TTG7"/>
<proteinExistence type="predicted"/>
<keyword evidence="2" id="KW-1185">Reference proteome</keyword>
<name>A0A7M5TTG7_9CNID</name>
<protein>
    <submittedName>
        <fullName evidence="1">Uncharacterized protein</fullName>
    </submittedName>
</protein>